<keyword evidence="7" id="KW-1185">Reference proteome</keyword>
<dbReference type="EMBL" id="JALNMH010000001">
    <property type="protein sequence ID" value="MCK7592304.1"/>
    <property type="molecule type" value="Genomic_DNA"/>
</dbReference>
<keyword evidence="4" id="KW-0472">Membrane</keyword>
<dbReference type="Gene3D" id="3.90.550.10">
    <property type="entry name" value="Spore Coat Polysaccharide Biosynthesis Protein SpsA, Chain A"/>
    <property type="match status" value="1"/>
</dbReference>
<comment type="caution">
    <text evidence="6">The sequence shown here is derived from an EMBL/GenBank/DDBJ whole genome shotgun (WGS) entry which is preliminary data.</text>
</comment>
<dbReference type="SUPFAM" id="SSF53448">
    <property type="entry name" value="Nucleotide-diphospho-sugar transferases"/>
    <property type="match status" value="1"/>
</dbReference>
<dbReference type="EC" id="2.4.-.-" evidence="6"/>
<proteinExistence type="inferred from homology"/>
<evidence type="ECO:0000256" key="1">
    <source>
        <dbReference type="ARBA" id="ARBA00006739"/>
    </source>
</evidence>
<name>A0ABT0GDS0_9GAMM</name>
<dbReference type="PANTHER" id="PTHR43630:SF1">
    <property type="entry name" value="POLY-BETA-1,6-N-ACETYL-D-GLUCOSAMINE SYNTHASE"/>
    <property type="match status" value="1"/>
</dbReference>
<evidence type="ECO:0000313" key="7">
    <source>
        <dbReference type="Proteomes" id="UP001431449"/>
    </source>
</evidence>
<keyword evidence="3 6" id="KW-0808">Transferase</keyword>
<reference evidence="6" key="1">
    <citation type="submission" date="2022-04" db="EMBL/GenBank/DDBJ databases">
        <title>Lysobacter sp. CAU 1642 isolated from sea sand.</title>
        <authorList>
            <person name="Kim W."/>
        </authorList>
    </citation>
    <scope>NUCLEOTIDE SEQUENCE</scope>
    <source>
        <strain evidence="6">CAU 1642</strain>
    </source>
</reference>
<dbReference type="GO" id="GO:0016757">
    <property type="term" value="F:glycosyltransferase activity"/>
    <property type="evidence" value="ECO:0007669"/>
    <property type="project" value="UniProtKB-KW"/>
</dbReference>
<sequence length="476" mass="53644">MSALDWLLATEHFLLSLQWFFIAYLGLVNGGYLLLNLLSIPTLARYMAGHSLDRLPHQRGFEPPVSLLVPAYNEEKTIVASVRSLLQLEYPRYEVIVVNDGSKDDTMGELIREFGLVEFPAAAWAGLPSQPIRRFMRSLRYPQLRVLDKENGGKADALNAGINAARFPLFCAMDADSVLDPRALLKVVQPFIDDPLTIASGGTVRLANGCTVSGGVLERVGLPRSWLARFQVIEYLRAFLFGRLGWSPMNAVLIISGAFGLFRRTAVIDAGGYRTDTVGEDMELVVRLHRLNRIHRRPYRITYVPDPICWTEAPETTAVLRRQRSRWQRGLAESLAANPGLLFHLRGGFAGWLAFPFFVLFELLGPLVEVVGYASLLIGGVLGLLSPEAFWTFLLLALSFGILLSVSALMLEEMSFRLFPRGAQLARLVMIAILENFGYRQMVAWWRLRGLLSWLFRTRRRWGEMTRVASWRREGS</sequence>
<feature type="transmembrane region" description="Helical" evidence="4">
    <location>
        <begin position="352"/>
        <end position="378"/>
    </location>
</feature>
<dbReference type="InterPro" id="IPR001173">
    <property type="entry name" value="Glyco_trans_2-like"/>
</dbReference>
<dbReference type="Proteomes" id="UP001431449">
    <property type="component" value="Unassembled WGS sequence"/>
</dbReference>
<organism evidence="6 7">
    <name type="scientific">Pseudomarimonas salicorniae</name>
    <dbReference type="NCBI Taxonomy" id="2933270"/>
    <lineage>
        <taxon>Bacteria</taxon>
        <taxon>Pseudomonadati</taxon>
        <taxon>Pseudomonadota</taxon>
        <taxon>Gammaproteobacteria</taxon>
        <taxon>Lysobacterales</taxon>
        <taxon>Lysobacteraceae</taxon>
        <taxon>Pseudomarimonas</taxon>
    </lineage>
</organism>
<dbReference type="PANTHER" id="PTHR43630">
    <property type="entry name" value="POLY-BETA-1,6-N-ACETYL-D-GLUCOSAMINE SYNTHASE"/>
    <property type="match status" value="1"/>
</dbReference>
<evidence type="ECO:0000313" key="6">
    <source>
        <dbReference type="EMBL" id="MCK7592304.1"/>
    </source>
</evidence>
<keyword evidence="2 6" id="KW-0328">Glycosyltransferase</keyword>
<evidence type="ECO:0000256" key="3">
    <source>
        <dbReference type="ARBA" id="ARBA00022679"/>
    </source>
</evidence>
<accession>A0ABT0GDS0</accession>
<protein>
    <submittedName>
        <fullName evidence="6">Glycosyltransferase</fullName>
        <ecNumber evidence="6">2.4.-.-</ecNumber>
    </submittedName>
</protein>
<gene>
    <name evidence="6" type="ORF">M0G41_01320</name>
</gene>
<keyword evidence="4" id="KW-0812">Transmembrane</keyword>
<feature type="transmembrane region" description="Helical" evidence="4">
    <location>
        <begin position="390"/>
        <end position="411"/>
    </location>
</feature>
<dbReference type="Pfam" id="PF00535">
    <property type="entry name" value="Glycos_transf_2"/>
    <property type="match status" value="1"/>
</dbReference>
<dbReference type="RefSeq" id="WP_248204371.1">
    <property type="nucleotide sequence ID" value="NZ_JALNMH010000001.1"/>
</dbReference>
<evidence type="ECO:0000256" key="2">
    <source>
        <dbReference type="ARBA" id="ARBA00022676"/>
    </source>
</evidence>
<comment type="similarity">
    <text evidence="1">Belongs to the glycosyltransferase 2 family.</text>
</comment>
<feature type="domain" description="Glycosyltransferase 2-like" evidence="5">
    <location>
        <begin position="66"/>
        <end position="106"/>
    </location>
</feature>
<keyword evidence="4" id="KW-1133">Transmembrane helix</keyword>
<evidence type="ECO:0000256" key="4">
    <source>
        <dbReference type="SAM" id="Phobius"/>
    </source>
</evidence>
<feature type="transmembrane region" description="Helical" evidence="4">
    <location>
        <begin position="12"/>
        <end position="35"/>
    </location>
</feature>
<dbReference type="Pfam" id="PF13641">
    <property type="entry name" value="Glyco_tranf_2_3"/>
    <property type="match status" value="1"/>
</dbReference>
<evidence type="ECO:0000259" key="5">
    <source>
        <dbReference type="Pfam" id="PF00535"/>
    </source>
</evidence>
<dbReference type="CDD" id="cd06423">
    <property type="entry name" value="CESA_like"/>
    <property type="match status" value="1"/>
</dbReference>
<dbReference type="InterPro" id="IPR029044">
    <property type="entry name" value="Nucleotide-diphossugar_trans"/>
</dbReference>